<keyword evidence="2" id="KW-0408">Iron</keyword>
<dbReference type="AlphaFoldDB" id="A0A081RGT5"/>
<dbReference type="InterPro" id="IPR017972">
    <property type="entry name" value="Cyt_P450_CS"/>
</dbReference>
<dbReference type="InterPro" id="IPR036396">
    <property type="entry name" value="Cyt_P450_sf"/>
</dbReference>
<dbReference type="CDD" id="cd11035">
    <property type="entry name" value="P450cam-like"/>
    <property type="match status" value="1"/>
</dbReference>
<reference evidence="3 4" key="1">
    <citation type="submission" date="2014-02" db="EMBL/GenBank/DDBJ databases">
        <title>Whole genome sequence of Sphingobium chlorophenolicum NBRC 16172.</title>
        <authorList>
            <person name="Gan H.M."/>
            <person name="Gan H.Y."/>
            <person name="Chew T.H."/>
            <person name="Savka M.A."/>
        </authorList>
    </citation>
    <scope>NUCLEOTIDE SEQUENCE [LARGE SCALE GENOMIC DNA]</scope>
    <source>
        <strain evidence="3 4">NBRC 16172</strain>
    </source>
</reference>
<comment type="similarity">
    <text evidence="1 2">Belongs to the cytochrome P450 family.</text>
</comment>
<dbReference type="EMBL" id="JFHR01000010">
    <property type="protein sequence ID" value="KEQ54408.1"/>
    <property type="molecule type" value="Genomic_DNA"/>
</dbReference>
<dbReference type="GO" id="GO:0020037">
    <property type="term" value="F:heme binding"/>
    <property type="evidence" value="ECO:0007669"/>
    <property type="project" value="InterPro"/>
</dbReference>
<dbReference type="InterPro" id="IPR001128">
    <property type="entry name" value="Cyt_P450"/>
</dbReference>
<organism evidence="3 4">
    <name type="scientific">Sphingobium chlorophenolicum</name>
    <dbReference type="NCBI Taxonomy" id="46429"/>
    <lineage>
        <taxon>Bacteria</taxon>
        <taxon>Pseudomonadati</taxon>
        <taxon>Pseudomonadota</taxon>
        <taxon>Alphaproteobacteria</taxon>
        <taxon>Sphingomonadales</taxon>
        <taxon>Sphingomonadaceae</taxon>
        <taxon>Sphingobium</taxon>
    </lineage>
</organism>
<keyword evidence="2 3" id="KW-0560">Oxidoreductase</keyword>
<evidence type="ECO:0000256" key="2">
    <source>
        <dbReference type="RuleBase" id="RU000461"/>
    </source>
</evidence>
<keyword evidence="2" id="KW-0479">Metal-binding</keyword>
<keyword evidence="2 3" id="KW-0503">Monooxygenase</keyword>
<sequence length="411" mass="46108">MSADVTSMTEGGLAPRPDHVPADLVRDFNIYDVPGAAEDVQAAYAAIQQANPDIFWTPHNGGHWVATRGEDILAMQRDYHHFSHKHIVLPPMPEGTQRQIPLEMDPPEHARYRRPLMQSLMPAVVGELESKVRDVAVEAIERVLPQGECEFIEDFAKILPIHVFLELVDLPLSDKHRLLPIAERSVRGRTAEIRLQAQQEMGGYLLGEIRARRENPGQDLLSKLVNVNVGDGRISEMEAVSYATLVLFGGLDTVAGMIGFIARFLAMNPGHRRQLVERLDDEAFVKHAIEEMIRRHGLANTARVIAEDFEYGGVYFRAGDRILPANLWVGLDDRINENPLVVDFDRDRPVHAAFGNGPHACPGAVLARREIRIFLQEWLSRIPDFHIKPDTKPVLATGMVNGVLRLDLCWP</sequence>
<name>A0A081RGT5_SPHCR</name>
<dbReference type="PROSITE" id="PS00086">
    <property type="entry name" value="CYTOCHROME_P450"/>
    <property type="match status" value="1"/>
</dbReference>
<dbReference type="Gene3D" id="1.10.630.10">
    <property type="entry name" value="Cytochrome P450"/>
    <property type="match status" value="1"/>
</dbReference>
<comment type="caution">
    <text evidence="3">The sequence shown here is derived from an EMBL/GenBank/DDBJ whole genome shotgun (WGS) entry which is preliminary data.</text>
</comment>
<proteinExistence type="inferred from homology"/>
<dbReference type="eggNOG" id="COG2124">
    <property type="taxonomic scope" value="Bacteria"/>
</dbReference>
<evidence type="ECO:0000313" key="4">
    <source>
        <dbReference type="Proteomes" id="UP000028411"/>
    </source>
</evidence>
<dbReference type="PRINTS" id="PR00359">
    <property type="entry name" value="BP450"/>
</dbReference>
<dbReference type="Proteomes" id="UP000028411">
    <property type="component" value="Unassembled WGS sequence"/>
</dbReference>
<dbReference type="PANTHER" id="PTHR46696">
    <property type="entry name" value="P450, PUTATIVE (EUROFUNG)-RELATED"/>
    <property type="match status" value="1"/>
</dbReference>
<dbReference type="GO" id="GO:0005506">
    <property type="term" value="F:iron ion binding"/>
    <property type="evidence" value="ECO:0007669"/>
    <property type="project" value="InterPro"/>
</dbReference>
<protein>
    <submittedName>
        <fullName evidence="3">Camphor 5-monooxygenase</fullName>
        <ecNumber evidence="3">1.14.15.1</ecNumber>
    </submittedName>
</protein>
<dbReference type="GO" id="GO:0018683">
    <property type="term" value="F:camphor 5-monooxygenase activity"/>
    <property type="evidence" value="ECO:0007669"/>
    <property type="project" value="UniProtKB-EC"/>
</dbReference>
<evidence type="ECO:0000256" key="1">
    <source>
        <dbReference type="ARBA" id="ARBA00010617"/>
    </source>
</evidence>
<dbReference type="PATRIC" id="fig|46429.4.peg.1178"/>
<accession>A0A081RGT5</accession>
<dbReference type="InterPro" id="IPR002397">
    <property type="entry name" value="Cyt_P450_B"/>
</dbReference>
<dbReference type="PANTHER" id="PTHR46696:SF6">
    <property type="entry name" value="P450, PUTATIVE (EUROFUNG)-RELATED"/>
    <property type="match status" value="1"/>
</dbReference>
<dbReference type="SUPFAM" id="SSF48264">
    <property type="entry name" value="Cytochrome P450"/>
    <property type="match status" value="1"/>
</dbReference>
<keyword evidence="2" id="KW-0349">Heme</keyword>
<dbReference type="EC" id="1.14.15.1" evidence="3"/>
<dbReference type="Pfam" id="PF00067">
    <property type="entry name" value="p450"/>
    <property type="match status" value="1"/>
</dbReference>
<evidence type="ECO:0000313" key="3">
    <source>
        <dbReference type="EMBL" id="KEQ54408.1"/>
    </source>
</evidence>
<gene>
    <name evidence="3" type="ORF">BV95_01216</name>
</gene>